<dbReference type="EMBL" id="SBJO01000162">
    <property type="protein sequence ID" value="KAF9762481.1"/>
    <property type="molecule type" value="Genomic_DNA"/>
</dbReference>
<organism evidence="2 3">
    <name type="scientific">Nosema granulosis</name>
    <dbReference type="NCBI Taxonomy" id="83296"/>
    <lineage>
        <taxon>Eukaryota</taxon>
        <taxon>Fungi</taxon>
        <taxon>Fungi incertae sedis</taxon>
        <taxon>Microsporidia</taxon>
        <taxon>Nosematidae</taxon>
        <taxon>Nosema</taxon>
    </lineage>
</organism>
<proteinExistence type="predicted"/>
<accession>A0A9P6KY49</accession>
<feature type="signal peptide" evidence="1">
    <location>
        <begin position="1"/>
        <end position="18"/>
    </location>
</feature>
<keyword evidence="1" id="KW-0732">Signal</keyword>
<keyword evidence="3" id="KW-1185">Reference proteome</keyword>
<evidence type="ECO:0000313" key="3">
    <source>
        <dbReference type="Proteomes" id="UP000740883"/>
    </source>
</evidence>
<dbReference type="AlphaFoldDB" id="A0A9P6KY49"/>
<protein>
    <submittedName>
        <fullName evidence="2">Uncharacterized protein</fullName>
    </submittedName>
</protein>
<dbReference type="Proteomes" id="UP000740883">
    <property type="component" value="Unassembled WGS sequence"/>
</dbReference>
<reference evidence="2 3" key="1">
    <citation type="journal article" date="2020" name="Genome Biol. Evol.">
        <title>Comparative genomics of strictly vertically transmitted, feminizing microsporidia endosymbionts of amphipod crustaceans.</title>
        <authorList>
            <person name="Cormier A."/>
            <person name="Chebbi M.A."/>
            <person name="Giraud I."/>
            <person name="Wattier R."/>
            <person name="Teixeira M."/>
            <person name="Gilbert C."/>
            <person name="Rigaud T."/>
            <person name="Cordaux R."/>
        </authorList>
    </citation>
    <scope>NUCLEOTIDE SEQUENCE [LARGE SCALE GENOMIC DNA]</scope>
    <source>
        <strain evidence="2 3">Ou3-Ou53</strain>
    </source>
</reference>
<sequence>MDICRVLISIFLFRSVIASDVNQKSIGFYFFPVKIYNVKHSYKKADFSILIFNTPKVIERRRFSIENIEIVNDEGILIPQKELDKYLISNLPFRLAMSNGERVFVSDLVLIVNKRVKVLEMTKHIELFTYAWYLIKKCNNKKHDITQCDTEIVENDIKNIIYFGFGGLGLVQTSLQRNDSESLSRTFFIFLLSIADYTFLEVENKHRIIMIFKNFLDRLNGFEINNEGWIRHIETITKLLSTLERNTIFFEPILKLIPLISNRILTFEEICIFYNTSLPSELFHDVTVY</sequence>
<evidence type="ECO:0000256" key="1">
    <source>
        <dbReference type="SAM" id="SignalP"/>
    </source>
</evidence>
<comment type="caution">
    <text evidence="2">The sequence shown here is derived from an EMBL/GenBank/DDBJ whole genome shotgun (WGS) entry which is preliminary data.</text>
</comment>
<feature type="chain" id="PRO_5040117004" evidence="1">
    <location>
        <begin position="19"/>
        <end position="289"/>
    </location>
</feature>
<gene>
    <name evidence="2" type="ORF">NGRA_1975</name>
</gene>
<evidence type="ECO:0000313" key="2">
    <source>
        <dbReference type="EMBL" id="KAF9762481.1"/>
    </source>
</evidence>
<name>A0A9P6KY49_9MICR</name>